<reference evidence="2 3" key="1">
    <citation type="submission" date="2020-12" db="EMBL/GenBank/DDBJ databases">
        <title>Comparative genome analysis of fungal antagonists Marinomonas ostreistagni 398 and M. spartinae 468.</title>
        <authorList>
            <person name="Fields J.L."/>
            <person name="Mavrodi O.V."/>
            <person name="Biber P.D."/>
            <person name="Indest K.J."/>
            <person name="Mavrodi D.V."/>
        </authorList>
    </citation>
    <scope>NUCLEOTIDE SEQUENCE [LARGE SCALE GENOMIC DNA]</scope>
    <source>
        <strain evidence="2 3">USM7</strain>
    </source>
</reference>
<organism evidence="2 3">
    <name type="scientific">Marinomonas ostreistagni</name>
    <dbReference type="NCBI Taxonomy" id="359209"/>
    <lineage>
        <taxon>Bacteria</taxon>
        <taxon>Pseudomonadati</taxon>
        <taxon>Pseudomonadota</taxon>
        <taxon>Gammaproteobacteria</taxon>
        <taxon>Oceanospirillales</taxon>
        <taxon>Oceanospirillaceae</taxon>
        <taxon>Marinomonas</taxon>
    </lineage>
</organism>
<dbReference type="InterPro" id="IPR011836">
    <property type="entry name" value="YhdP"/>
</dbReference>
<feature type="domain" description="YhdP central" evidence="1">
    <location>
        <begin position="1"/>
        <end position="1266"/>
    </location>
</feature>
<protein>
    <submittedName>
        <fullName evidence="2">TIGR02099 family protein</fullName>
    </submittedName>
</protein>
<evidence type="ECO:0000259" key="1">
    <source>
        <dbReference type="Pfam" id="PF13116"/>
    </source>
</evidence>
<dbReference type="Pfam" id="PF13116">
    <property type="entry name" value="YhdP"/>
    <property type="match status" value="1"/>
</dbReference>
<sequence>MRAIRTATRIFFWGIVLVSVLLAGTVLLAKISLPLISVYQPQVERNLTQLTGMKVHVRNLSGELRGINVEFKATGLALDTPKQANAIQLDYLSLELDIPKTLLTLSPQFKNVVLAGVNVLLQEDEQGKLSLKGQESSLSASSNTDIAVSRVLNYAAEQQQMSLLDVVLKIESPRYEELSVIMPATMLRKQFAKTLLRTDVFINDIEQPIQVRAQMSRDLTNFFEQQVQAYIDVPEVTLPLEWLSLPVLAPLESVSFAGDYWLTFQPNKGISLQAKDSLLKLAYTDQTSLFAKADWRMKYSDNAANFAVVDLALNDSGRSYEGINIKAEWESEGKRAYAVFNKMDAQIASKTALRFVPENWRLHDILSGLSPKGEAKNASLRVWQGGDGVRFQYLSNLVNAQVEGHRGIPAVNNVYGVFSLTDSQGSVEFKSVNSSLAFPTVYDEAWQIDRASGSVAWQRLDNAFVVTGDNLALKQKNATVQGSFRLEQPFDTGVGVNQLMLDINAQHVSKDDGLAFVPPNILSESLSNWLSQSLGKGEAENVNLLLRTGLVAGEVSPFLRLSIDSSLEQLEFDPSWPPAKDIQGNVLVTEDRVSVTVNNANFSGLPVKDIQVNVPFKGSEANRVAVQGRVRNQASLIAQALSKTPLQDSVLEPFKDWDIGGELSGEFNLSVPLVKGEQPTVGLELVFSENSVVVSQAQLPIKVLNGRLNFGSEKGVYDTEFELETLGGTSSLVLTSQVDEEEHFILDGVLKGTINSKQVAEWRNAPQPLISRLEGLTTFTGNLAIGRSKLGQVDLDLSTDLVGVKLAMPSPIAKLTDVSVPTDIHIKALNEELLLEVQAKEWLYGEILVSDSQIQGGSVSLLKPLPVDQEIQKGLSFYGQLDEFDWRTWQPIIDDFKVSLSKNTDNASDSSIPTNLPEWIRSMDVLVDVLPVNEKNQFNNVKISYTRAKDGHPFTVASDELNAVLNQTDAGPELHIHYLNWLTADKENTTVESNRENEIQPSLIPSMAVKVDQVYIDNRPYGDWSAVIESQGNIVRIKNISTQLPKGQFLGQIFWQGGSKQNVEMTLKAEGEDARELTKKFSPSPFLSSNRYQMDVLLSWENSLLSFDRPSLSGRISFNVQKGNFNQVDQLPPFLRLLGIFNVDAFAKRLTFDFSDLYEPGMPFDRFSGDLSIAKGQLKTVEPLKVISPTAEIALQGNANLIDETLNERLTATIPISSTLPVAGLLLATPQIAGLLYITDKLIGDQLSKVTSIQYQIEGPFSEPKVTPVQYSPIR</sequence>
<dbReference type="InterPro" id="IPR025263">
    <property type="entry name" value="YhdP_central"/>
</dbReference>
<dbReference type="RefSeq" id="WP_199460811.1">
    <property type="nucleotide sequence ID" value="NZ_JAEMUH010000002.1"/>
</dbReference>
<dbReference type="PANTHER" id="PTHR38690:SF1">
    <property type="entry name" value="PROTEASE"/>
    <property type="match status" value="1"/>
</dbReference>
<comment type="caution">
    <text evidence="2">The sequence shown here is derived from an EMBL/GenBank/DDBJ whole genome shotgun (WGS) entry which is preliminary data.</text>
</comment>
<proteinExistence type="predicted"/>
<keyword evidence="3" id="KW-1185">Reference proteome</keyword>
<dbReference type="Proteomes" id="UP000598488">
    <property type="component" value="Unassembled WGS sequence"/>
</dbReference>
<evidence type="ECO:0000313" key="2">
    <source>
        <dbReference type="EMBL" id="MBJ7549564.1"/>
    </source>
</evidence>
<gene>
    <name evidence="2" type="ORF">JHD44_02630</name>
</gene>
<dbReference type="EMBL" id="JAEMUH010000002">
    <property type="protein sequence ID" value="MBJ7549564.1"/>
    <property type="molecule type" value="Genomic_DNA"/>
</dbReference>
<dbReference type="NCBIfam" id="TIGR02099">
    <property type="entry name" value="YhdP family protein"/>
    <property type="match status" value="1"/>
</dbReference>
<dbReference type="PANTHER" id="PTHR38690">
    <property type="entry name" value="PROTEASE-RELATED"/>
    <property type="match status" value="1"/>
</dbReference>
<name>A0ABS0Z7I8_9GAMM</name>
<accession>A0ABS0Z7I8</accession>
<evidence type="ECO:0000313" key="3">
    <source>
        <dbReference type="Proteomes" id="UP000598488"/>
    </source>
</evidence>